<accession>A0AAW0FYH8</accession>
<sequence length="62" mass="6972">MIAIPFYDYVVTLPEEINTLWRRKKSLASVALLLNRYALLVYALALVALLLPVTGNPLVDSR</sequence>
<dbReference type="Pfam" id="PF20151">
    <property type="entry name" value="DUF6533"/>
    <property type="match status" value="1"/>
</dbReference>
<organism evidence="3 4">
    <name type="scientific">Cerrena zonata</name>
    <dbReference type="NCBI Taxonomy" id="2478898"/>
    <lineage>
        <taxon>Eukaryota</taxon>
        <taxon>Fungi</taxon>
        <taxon>Dikarya</taxon>
        <taxon>Basidiomycota</taxon>
        <taxon>Agaricomycotina</taxon>
        <taxon>Agaricomycetes</taxon>
        <taxon>Polyporales</taxon>
        <taxon>Cerrenaceae</taxon>
        <taxon>Cerrena</taxon>
    </lineage>
</organism>
<gene>
    <name evidence="3" type="ORF">QCA50_015182</name>
</gene>
<name>A0AAW0FYH8_9APHY</name>
<evidence type="ECO:0000313" key="4">
    <source>
        <dbReference type="Proteomes" id="UP001385951"/>
    </source>
</evidence>
<protein>
    <recommendedName>
        <fullName evidence="2">DUF6533 domain-containing protein</fullName>
    </recommendedName>
</protein>
<keyword evidence="1" id="KW-0472">Membrane</keyword>
<reference evidence="3 4" key="1">
    <citation type="submission" date="2022-09" db="EMBL/GenBank/DDBJ databases">
        <authorList>
            <person name="Palmer J.M."/>
        </authorList>
    </citation>
    <scope>NUCLEOTIDE SEQUENCE [LARGE SCALE GENOMIC DNA]</scope>
    <source>
        <strain evidence="3 4">DSM 7382</strain>
    </source>
</reference>
<feature type="transmembrane region" description="Helical" evidence="1">
    <location>
        <begin position="30"/>
        <end position="53"/>
    </location>
</feature>
<proteinExistence type="predicted"/>
<dbReference type="AlphaFoldDB" id="A0AAW0FYH8"/>
<dbReference type="InterPro" id="IPR045340">
    <property type="entry name" value="DUF6533"/>
</dbReference>
<keyword evidence="4" id="KW-1185">Reference proteome</keyword>
<evidence type="ECO:0000259" key="2">
    <source>
        <dbReference type="Pfam" id="PF20151"/>
    </source>
</evidence>
<dbReference type="Proteomes" id="UP001385951">
    <property type="component" value="Unassembled WGS sequence"/>
</dbReference>
<keyword evidence="1" id="KW-1133">Transmembrane helix</keyword>
<comment type="caution">
    <text evidence="3">The sequence shown here is derived from an EMBL/GenBank/DDBJ whole genome shotgun (WGS) entry which is preliminary data.</text>
</comment>
<keyword evidence="1" id="KW-0812">Transmembrane</keyword>
<evidence type="ECO:0000256" key="1">
    <source>
        <dbReference type="SAM" id="Phobius"/>
    </source>
</evidence>
<evidence type="ECO:0000313" key="3">
    <source>
        <dbReference type="EMBL" id="KAK7681835.1"/>
    </source>
</evidence>
<feature type="domain" description="DUF6533" evidence="2">
    <location>
        <begin position="2"/>
        <end position="40"/>
    </location>
</feature>
<dbReference type="EMBL" id="JASBNA010000039">
    <property type="protein sequence ID" value="KAK7681835.1"/>
    <property type="molecule type" value="Genomic_DNA"/>
</dbReference>